<dbReference type="OrthoDB" id="7997871at2"/>
<dbReference type="EMBL" id="FQUP01000001">
    <property type="protein sequence ID" value="SHF05300.1"/>
    <property type="molecule type" value="Genomic_DNA"/>
</dbReference>
<dbReference type="Pfam" id="PF05521">
    <property type="entry name" value="Phage_HCP"/>
    <property type="match status" value="1"/>
</dbReference>
<name>A0A1M4YHU9_9HYPH</name>
<gene>
    <name evidence="1" type="ORF">SAMN02745157_1525</name>
</gene>
<evidence type="ECO:0000313" key="1">
    <source>
        <dbReference type="EMBL" id="SHF05300.1"/>
    </source>
</evidence>
<dbReference type="InterPro" id="IPR008767">
    <property type="entry name" value="Phage_SPP1_head-tail_adaptor"/>
</dbReference>
<keyword evidence="2" id="KW-1185">Reference proteome</keyword>
<organism evidence="1 2">
    <name type="scientific">Kaistia soli DSM 19436</name>
    <dbReference type="NCBI Taxonomy" id="1122133"/>
    <lineage>
        <taxon>Bacteria</taxon>
        <taxon>Pseudomonadati</taxon>
        <taxon>Pseudomonadota</taxon>
        <taxon>Alphaproteobacteria</taxon>
        <taxon>Hyphomicrobiales</taxon>
        <taxon>Kaistiaceae</taxon>
        <taxon>Kaistia</taxon>
    </lineage>
</organism>
<protein>
    <submittedName>
        <fullName evidence="1">Head-tail adaptor</fullName>
    </submittedName>
</protein>
<dbReference type="InterPro" id="IPR038666">
    <property type="entry name" value="SSP1_head-tail_sf"/>
</dbReference>
<dbReference type="Gene3D" id="2.40.10.270">
    <property type="entry name" value="Bacteriophage SPP1 head-tail adaptor protein"/>
    <property type="match status" value="1"/>
</dbReference>
<dbReference type="AlphaFoldDB" id="A0A1M4YHU9"/>
<accession>A0A1M4YHU9</accession>
<dbReference type="RefSeq" id="WP_073052067.1">
    <property type="nucleotide sequence ID" value="NZ_FQUP01000001.1"/>
</dbReference>
<dbReference type="Proteomes" id="UP000184485">
    <property type="component" value="Unassembled WGS sequence"/>
</dbReference>
<sequence>MPGAGDLDWRMRFEAPTSGSDGGGGVIAGWAPRFTVWAGLFGAGGSEAVMAARLAGRALARVRVRESSNTRQITTDWRMVDARSNEVWNIREVDPISEARRFILLSIEKGVAS</sequence>
<evidence type="ECO:0000313" key="2">
    <source>
        <dbReference type="Proteomes" id="UP000184485"/>
    </source>
</evidence>
<dbReference type="STRING" id="1122133.SAMN02745157_1525"/>
<proteinExistence type="predicted"/>
<reference evidence="1 2" key="1">
    <citation type="submission" date="2016-11" db="EMBL/GenBank/DDBJ databases">
        <authorList>
            <person name="Jaros S."/>
            <person name="Januszkiewicz K."/>
            <person name="Wedrychowicz H."/>
        </authorList>
    </citation>
    <scope>NUCLEOTIDE SEQUENCE [LARGE SCALE GENOMIC DNA]</scope>
    <source>
        <strain evidence="1 2">DSM 19436</strain>
    </source>
</reference>